<feature type="compositionally biased region" description="Low complexity" evidence="1">
    <location>
        <begin position="1063"/>
        <end position="1077"/>
    </location>
</feature>
<feature type="region of interest" description="Disordered" evidence="1">
    <location>
        <begin position="1010"/>
        <end position="1166"/>
    </location>
</feature>
<feature type="compositionally biased region" description="Polar residues" evidence="1">
    <location>
        <begin position="390"/>
        <end position="401"/>
    </location>
</feature>
<dbReference type="GeneID" id="72006809"/>
<feature type="compositionally biased region" description="Polar residues" evidence="1">
    <location>
        <begin position="346"/>
        <end position="364"/>
    </location>
</feature>
<accession>A0ABQ8K8N7</accession>
<proteinExistence type="predicted"/>
<feature type="transmembrane region" description="Helical" evidence="2">
    <location>
        <begin position="6"/>
        <end position="30"/>
    </location>
</feature>
<sequence>MIPLIPALALAFLSFLSSAFVILRIIIPILPPHPLSRRVRPSEFGLPDFRSLSPADKSHVWLAVCDVISLILFTWQVVNEYLSASKDYDAASDPASAVRLWLALTLRQTCLFVVALLTLVHVRMGRSVALGKSHWMVWAPTVLLVVTGTAISAVLAATNVPSFFIGLFAYSTTISVASTVAFGCLMGTFVMIRRNLAALNDIRDPWPPATGVEEKPRPSFATEDIDALKDGSSWITSRASSRRESISAFSLSTHHSARPSNGSVRIMQNPMGTASHPSIPPKSSFWFNPATPYSNGRDSPVPPVPPLPSPYRHAPDCLDSLHNNPDPFRRAETPVELGCEPRDRLGSQTSWLTEPSTYQPSMSAWSFPATRPGSPPMTSPSTPNPETGLLPSTTARSTPVMTETPVLGGYGYDAEKVQASMTYSSACDVDVSVSRTIAWLVSIWVPFVFSTPYLLISNLSSPVASSAVSILFVLSVTMSSPLLALHVLCRSPLPMPSGLFDSYSEPPSAANRAPSPTSLAPSFKFSHEYKRSGSVTVVEGRRSGDVWVSNGDAVDGKGKLQRAVGLLQPVPKLSVLPMHDAVPEPELTPPLPIQNAEDSPTIPPTPQSENYAEFGQHRTRKESKASSYYSGASADAHLQSQIMMAQKHYSTLAMTMVVPPSPDRRASLDDAAAEAAATGVEATPKEASRTSQHLRTRSVTSIKDPRETHFPMSPPPSLPLPPTPPSMRELRERQAKILTHRKTQSHASSVIDYSFRPVEDVNGTEIDALSAGVLPILVPGLTVGSDVRVREWTWDSPASIMSRTSSKYTKLWKTSKGRQDVPFEMGGISSEFSSPELHSTPPARRAKTMQRDRKISAHKRNHFSLPSLSVGKEGLHALSMWRNELNLAIEGAVRHYTAATTSDSNGNRRNTVYGGEMPNNATSALNMVDEREELLRPKSSADAEEREKTAVRPFSTGTFGQPPPTPDDVPANVNTARNSLATLITALDQELRLPPPSSAASDVTLFDFDTTNGPVAESTPHESKARSRPSSYQPPPPVPQLPMGAKSSRRSSIIYIKSDENSPPESKPAAAASKPISQWPSRAVKPLVPKSRAHKVAKDSLDVVPGSPQGLRPLSLLQDRDVNSPAKDTRALSIGKKNKHVNDENAGPHPKARGLKPLRLGRKDTTKERAALRKTETLPDVIVRPPSQSQHNGFAYTFAQ</sequence>
<feature type="compositionally biased region" description="Basic and acidic residues" evidence="1">
    <location>
        <begin position="936"/>
        <end position="950"/>
    </location>
</feature>
<feature type="compositionally biased region" description="Pro residues" evidence="1">
    <location>
        <begin position="712"/>
        <end position="723"/>
    </location>
</feature>
<keyword evidence="2" id="KW-1133">Transmembrane helix</keyword>
<name>A0ABQ8K8N7_9APHY</name>
<keyword evidence="4" id="KW-1185">Reference proteome</keyword>
<feature type="compositionally biased region" description="Basic and acidic residues" evidence="1">
    <location>
        <begin position="1118"/>
        <end position="1130"/>
    </location>
</feature>
<feature type="transmembrane region" description="Helical" evidence="2">
    <location>
        <begin position="98"/>
        <end position="122"/>
    </location>
</feature>
<keyword evidence="2" id="KW-0472">Membrane</keyword>
<reference evidence="3 4" key="1">
    <citation type="journal article" date="2021" name="Environ. Microbiol.">
        <title>Gene family expansions and transcriptome signatures uncover fungal adaptations to wood decay.</title>
        <authorList>
            <person name="Hage H."/>
            <person name="Miyauchi S."/>
            <person name="Viragh M."/>
            <person name="Drula E."/>
            <person name="Min B."/>
            <person name="Chaduli D."/>
            <person name="Navarro D."/>
            <person name="Favel A."/>
            <person name="Norest M."/>
            <person name="Lesage-Meessen L."/>
            <person name="Balint B."/>
            <person name="Merenyi Z."/>
            <person name="de Eugenio L."/>
            <person name="Morin E."/>
            <person name="Martinez A.T."/>
            <person name="Baldrian P."/>
            <person name="Stursova M."/>
            <person name="Martinez M.J."/>
            <person name="Novotny C."/>
            <person name="Magnuson J.K."/>
            <person name="Spatafora J.W."/>
            <person name="Maurice S."/>
            <person name="Pangilinan J."/>
            <person name="Andreopoulos W."/>
            <person name="LaButti K."/>
            <person name="Hundley H."/>
            <person name="Na H."/>
            <person name="Kuo A."/>
            <person name="Barry K."/>
            <person name="Lipzen A."/>
            <person name="Henrissat B."/>
            <person name="Riley R."/>
            <person name="Ahrendt S."/>
            <person name="Nagy L.G."/>
            <person name="Grigoriev I.V."/>
            <person name="Martin F."/>
            <person name="Rosso M.N."/>
        </authorList>
    </citation>
    <scope>NUCLEOTIDE SEQUENCE [LARGE SCALE GENOMIC DNA]</scope>
    <source>
        <strain evidence="3 4">CIRM-BRFM 1785</strain>
    </source>
</reference>
<feature type="compositionally biased region" description="Polar residues" evidence="1">
    <location>
        <begin position="689"/>
        <end position="701"/>
    </location>
</feature>
<feature type="compositionally biased region" description="Basic residues" evidence="1">
    <location>
        <begin position="1150"/>
        <end position="1160"/>
    </location>
</feature>
<comment type="caution">
    <text evidence="3">The sequence shown here is derived from an EMBL/GenBank/DDBJ whole genome shotgun (WGS) entry which is preliminary data.</text>
</comment>
<dbReference type="EMBL" id="JADCUA010000017">
    <property type="protein sequence ID" value="KAH9833687.1"/>
    <property type="molecule type" value="Genomic_DNA"/>
</dbReference>
<protein>
    <submittedName>
        <fullName evidence="3">Uncharacterized protein</fullName>
    </submittedName>
</protein>
<gene>
    <name evidence="3" type="ORF">C8Q71DRAFT_813504</name>
</gene>
<evidence type="ECO:0000313" key="3">
    <source>
        <dbReference type="EMBL" id="KAH9833687.1"/>
    </source>
</evidence>
<feature type="compositionally biased region" description="Low complexity" evidence="1">
    <location>
        <begin position="673"/>
        <end position="682"/>
    </location>
</feature>
<evidence type="ECO:0000256" key="2">
    <source>
        <dbReference type="SAM" id="Phobius"/>
    </source>
</evidence>
<dbReference type="RefSeq" id="XP_047776403.1">
    <property type="nucleotide sequence ID" value="XM_047926077.1"/>
</dbReference>
<feature type="transmembrane region" description="Helical" evidence="2">
    <location>
        <begin position="60"/>
        <end position="78"/>
    </location>
</feature>
<organism evidence="3 4">
    <name type="scientific">Rhodofomes roseus</name>
    <dbReference type="NCBI Taxonomy" id="34475"/>
    <lineage>
        <taxon>Eukaryota</taxon>
        <taxon>Fungi</taxon>
        <taxon>Dikarya</taxon>
        <taxon>Basidiomycota</taxon>
        <taxon>Agaricomycotina</taxon>
        <taxon>Agaricomycetes</taxon>
        <taxon>Polyporales</taxon>
        <taxon>Rhodofomes</taxon>
    </lineage>
</organism>
<evidence type="ECO:0000313" key="4">
    <source>
        <dbReference type="Proteomes" id="UP000814176"/>
    </source>
</evidence>
<keyword evidence="2" id="KW-0812">Transmembrane</keyword>
<feature type="region of interest" description="Disordered" evidence="1">
    <location>
        <begin position="660"/>
        <end position="723"/>
    </location>
</feature>
<feature type="transmembrane region" description="Helical" evidence="2">
    <location>
        <begin position="163"/>
        <end position="192"/>
    </location>
</feature>
<evidence type="ECO:0000256" key="1">
    <source>
        <dbReference type="SAM" id="MobiDB-lite"/>
    </source>
</evidence>
<feature type="region of interest" description="Disordered" evidence="1">
    <location>
        <begin position="580"/>
        <end position="626"/>
    </location>
</feature>
<dbReference type="Proteomes" id="UP000814176">
    <property type="component" value="Unassembled WGS sequence"/>
</dbReference>
<feature type="region of interest" description="Disordered" evidence="1">
    <location>
        <begin position="936"/>
        <end position="973"/>
    </location>
</feature>
<feature type="region of interest" description="Disordered" evidence="1">
    <location>
        <begin position="826"/>
        <end position="846"/>
    </location>
</feature>
<feature type="region of interest" description="Disordered" evidence="1">
    <location>
        <begin position="339"/>
        <end position="402"/>
    </location>
</feature>
<feature type="transmembrane region" description="Helical" evidence="2">
    <location>
        <begin position="134"/>
        <end position="157"/>
    </location>
</feature>